<keyword evidence="4 5" id="KW-0472">Membrane</keyword>
<evidence type="ECO:0000259" key="6">
    <source>
        <dbReference type="Pfam" id="PF04116"/>
    </source>
</evidence>
<keyword evidence="2 5" id="KW-0812">Transmembrane</keyword>
<evidence type="ECO:0000256" key="3">
    <source>
        <dbReference type="ARBA" id="ARBA00022989"/>
    </source>
</evidence>
<proteinExistence type="predicted"/>
<protein>
    <recommendedName>
        <fullName evidence="6">Fatty acid hydroxylase domain-containing protein</fullName>
    </recommendedName>
</protein>
<feature type="transmembrane region" description="Helical" evidence="5">
    <location>
        <begin position="122"/>
        <end position="139"/>
    </location>
</feature>
<evidence type="ECO:0000256" key="5">
    <source>
        <dbReference type="SAM" id="Phobius"/>
    </source>
</evidence>
<feature type="transmembrane region" description="Helical" evidence="5">
    <location>
        <begin position="223"/>
        <end position="244"/>
    </location>
</feature>
<dbReference type="GO" id="GO:0005506">
    <property type="term" value="F:iron ion binding"/>
    <property type="evidence" value="ECO:0007669"/>
    <property type="project" value="InterPro"/>
</dbReference>
<evidence type="ECO:0000256" key="1">
    <source>
        <dbReference type="ARBA" id="ARBA00004370"/>
    </source>
</evidence>
<dbReference type="Pfam" id="PF04116">
    <property type="entry name" value="FA_hydroxylase"/>
    <property type="match status" value="1"/>
</dbReference>
<evidence type="ECO:0000313" key="7">
    <source>
        <dbReference type="EMBL" id="RKP10952.1"/>
    </source>
</evidence>
<dbReference type="InterPro" id="IPR006694">
    <property type="entry name" value="Fatty_acid_hydroxylase"/>
</dbReference>
<dbReference type="STRING" id="78915.A0A4P9XXZ7"/>
<keyword evidence="3 5" id="KW-1133">Transmembrane helix</keyword>
<feature type="transmembrane region" description="Helical" evidence="5">
    <location>
        <begin position="191"/>
        <end position="211"/>
    </location>
</feature>
<dbReference type="EMBL" id="KZ992431">
    <property type="protein sequence ID" value="RKP10952.1"/>
    <property type="molecule type" value="Genomic_DNA"/>
</dbReference>
<feature type="transmembrane region" description="Helical" evidence="5">
    <location>
        <begin position="159"/>
        <end position="179"/>
    </location>
</feature>
<dbReference type="InterPro" id="IPR050307">
    <property type="entry name" value="Sterol_Desaturase_Related"/>
</dbReference>
<comment type="subcellular location">
    <subcellularLocation>
        <location evidence="1">Membrane</location>
    </subcellularLocation>
</comment>
<reference evidence="8" key="1">
    <citation type="journal article" date="2018" name="Nat. Microbiol.">
        <title>Leveraging single-cell genomics to expand the fungal tree of life.</title>
        <authorList>
            <person name="Ahrendt S.R."/>
            <person name="Quandt C.A."/>
            <person name="Ciobanu D."/>
            <person name="Clum A."/>
            <person name="Salamov A."/>
            <person name="Andreopoulos B."/>
            <person name="Cheng J.F."/>
            <person name="Woyke T."/>
            <person name="Pelin A."/>
            <person name="Henrissat B."/>
            <person name="Reynolds N.K."/>
            <person name="Benny G.L."/>
            <person name="Smith M.E."/>
            <person name="James T.Y."/>
            <person name="Grigoriev I.V."/>
        </authorList>
    </citation>
    <scope>NUCLEOTIDE SEQUENCE [LARGE SCALE GENOMIC DNA]</scope>
    <source>
        <strain evidence="8">RSA 1356</strain>
    </source>
</reference>
<evidence type="ECO:0000313" key="8">
    <source>
        <dbReference type="Proteomes" id="UP000271241"/>
    </source>
</evidence>
<accession>A0A4P9XXZ7</accession>
<dbReference type="GO" id="GO:0016491">
    <property type="term" value="F:oxidoreductase activity"/>
    <property type="evidence" value="ECO:0007669"/>
    <property type="project" value="InterPro"/>
</dbReference>
<organism evidence="7 8">
    <name type="scientific">Thamnocephalis sphaerospora</name>
    <dbReference type="NCBI Taxonomy" id="78915"/>
    <lineage>
        <taxon>Eukaryota</taxon>
        <taxon>Fungi</taxon>
        <taxon>Fungi incertae sedis</taxon>
        <taxon>Zoopagomycota</taxon>
        <taxon>Zoopagomycotina</taxon>
        <taxon>Zoopagomycetes</taxon>
        <taxon>Zoopagales</taxon>
        <taxon>Sigmoideomycetaceae</taxon>
        <taxon>Thamnocephalis</taxon>
    </lineage>
</organism>
<dbReference type="Proteomes" id="UP000271241">
    <property type="component" value="Unassembled WGS sequence"/>
</dbReference>
<keyword evidence="8" id="KW-1185">Reference proteome</keyword>
<sequence length="329" mass="37843">MEHVLHYADVLVLDHAYNAVVSALRFGATLTLDTSGKCALQHATAGAGELASNATVAGLTSAYLTLRDDTFRQLLSLFLITVSFGHVLYQSVATFSYYFIYDQNQLHHPRFLPNQIELEKKVATKAMGPMAAITVPWFFFEVRGYSKLYDNVDEYGWGWLVFSAFFFLFFTDMMIYWVHRALHHRLLYAPLHKVSSASIGVFPTPFASHAFNFMDGYLQSLAYHVFVYLFPLHKLLYLVMFLLVNMWTVIIHDGEYFTNDPIINGAAHHTVHHEQFNYNYGQYFTLWDRIGGTYRAPEEAVFERKMMLKNMLETQAKSTLTKTKSGKEQ</sequence>
<dbReference type="OrthoDB" id="6354873at2759"/>
<evidence type="ECO:0000256" key="2">
    <source>
        <dbReference type="ARBA" id="ARBA00022692"/>
    </source>
</evidence>
<feature type="domain" description="Fatty acid hydroxylase" evidence="6">
    <location>
        <begin position="165"/>
        <end position="293"/>
    </location>
</feature>
<evidence type="ECO:0000256" key="4">
    <source>
        <dbReference type="ARBA" id="ARBA00023136"/>
    </source>
</evidence>
<feature type="transmembrane region" description="Helical" evidence="5">
    <location>
        <begin position="74"/>
        <end position="101"/>
    </location>
</feature>
<name>A0A4P9XXZ7_9FUNG</name>
<gene>
    <name evidence="7" type="ORF">THASP1DRAFT_33969</name>
</gene>
<dbReference type="AlphaFoldDB" id="A0A4P9XXZ7"/>
<dbReference type="GO" id="GO:0008610">
    <property type="term" value="P:lipid biosynthetic process"/>
    <property type="evidence" value="ECO:0007669"/>
    <property type="project" value="InterPro"/>
</dbReference>
<dbReference type="PANTHER" id="PTHR11863">
    <property type="entry name" value="STEROL DESATURASE"/>
    <property type="match status" value="1"/>
</dbReference>
<dbReference type="GO" id="GO:0016020">
    <property type="term" value="C:membrane"/>
    <property type="evidence" value="ECO:0007669"/>
    <property type="project" value="UniProtKB-SubCell"/>
</dbReference>